<sequence length="49" mass="5771">MSQVLLPCLSFEFNSSVDLHPHTTHFVEYVKYLLAEYDLSYPSLLPMFF</sequence>
<name>A0A453NBH8_AEGTS</name>
<reference evidence="1" key="3">
    <citation type="journal article" date="2017" name="Nature">
        <title>Genome sequence of the progenitor of the wheat D genome Aegilops tauschii.</title>
        <authorList>
            <person name="Luo M.C."/>
            <person name="Gu Y.Q."/>
            <person name="Puiu D."/>
            <person name="Wang H."/>
            <person name="Twardziok S.O."/>
            <person name="Deal K.R."/>
            <person name="Huo N."/>
            <person name="Zhu T."/>
            <person name="Wang L."/>
            <person name="Wang Y."/>
            <person name="McGuire P.E."/>
            <person name="Liu S."/>
            <person name="Long H."/>
            <person name="Ramasamy R.K."/>
            <person name="Rodriguez J.C."/>
            <person name="Van S.L."/>
            <person name="Yuan L."/>
            <person name="Wang Z."/>
            <person name="Xia Z."/>
            <person name="Xiao L."/>
            <person name="Anderson O.D."/>
            <person name="Ouyang S."/>
            <person name="Liang Y."/>
            <person name="Zimin A.V."/>
            <person name="Pertea G."/>
            <person name="Qi P."/>
            <person name="Bennetzen J.L."/>
            <person name="Dai X."/>
            <person name="Dawson M.W."/>
            <person name="Muller H.G."/>
            <person name="Kugler K."/>
            <person name="Rivarola-Duarte L."/>
            <person name="Spannagl M."/>
            <person name="Mayer K.F.X."/>
            <person name="Lu F.H."/>
            <person name="Bevan M.W."/>
            <person name="Leroy P."/>
            <person name="Li P."/>
            <person name="You F.M."/>
            <person name="Sun Q."/>
            <person name="Liu Z."/>
            <person name="Lyons E."/>
            <person name="Wicker T."/>
            <person name="Salzberg S.L."/>
            <person name="Devos K.M."/>
            <person name="Dvorak J."/>
        </authorList>
    </citation>
    <scope>NUCLEOTIDE SEQUENCE [LARGE SCALE GENOMIC DNA]</scope>
    <source>
        <strain evidence="1">cv. AL8/78</strain>
    </source>
</reference>
<dbReference type="Proteomes" id="UP000015105">
    <property type="component" value="Chromosome 6D"/>
</dbReference>
<reference evidence="1" key="5">
    <citation type="journal article" date="2021" name="G3 (Bethesda)">
        <title>Aegilops tauschii genome assembly Aet v5.0 features greater sequence contiguity and improved annotation.</title>
        <authorList>
            <person name="Wang L."/>
            <person name="Zhu T."/>
            <person name="Rodriguez J.C."/>
            <person name="Deal K.R."/>
            <person name="Dubcovsky J."/>
            <person name="McGuire P.E."/>
            <person name="Lux T."/>
            <person name="Spannagl M."/>
            <person name="Mayer K.F.X."/>
            <person name="Baldrich P."/>
            <person name="Meyers B.C."/>
            <person name="Huo N."/>
            <person name="Gu Y.Q."/>
            <person name="Zhou H."/>
            <person name="Devos K.M."/>
            <person name="Bennetzen J.L."/>
            <person name="Unver T."/>
            <person name="Budak H."/>
            <person name="Gulick P.J."/>
            <person name="Galiba G."/>
            <person name="Kalapos B."/>
            <person name="Nelson D.R."/>
            <person name="Li P."/>
            <person name="You F.M."/>
            <person name="Luo M.C."/>
            <person name="Dvorak J."/>
        </authorList>
    </citation>
    <scope>NUCLEOTIDE SEQUENCE [LARGE SCALE GENOMIC DNA]</scope>
    <source>
        <strain evidence="1">cv. AL8/78</strain>
    </source>
</reference>
<reference evidence="2" key="2">
    <citation type="journal article" date="2017" name="Nat. Plants">
        <title>The Aegilops tauschii genome reveals multiple impacts of transposons.</title>
        <authorList>
            <person name="Zhao G."/>
            <person name="Zou C."/>
            <person name="Li K."/>
            <person name="Wang K."/>
            <person name="Li T."/>
            <person name="Gao L."/>
            <person name="Zhang X."/>
            <person name="Wang H."/>
            <person name="Yang Z."/>
            <person name="Liu X."/>
            <person name="Jiang W."/>
            <person name="Mao L."/>
            <person name="Kong X."/>
            <person name="Jiao Y."/>
            <person name="Jia J."/>
        </authorList>
    </citation>
    <scope>NUCLEOTIDE SEQUENCE [LARGE SCALE GENOMIC DNA]</scope>
    <source>
        <strain evidence="2">cv. AL8/78</strain>
    </source>
</reference>
<proteinExistence type="predicted"/>
<reference evidence="1" key="4">
    <citation type="submission" date="2019-03" db="UniProtKB">
        <authorList>
            <consortium name="EnsemblPlants"/>
        </authorList>
    </citation>
    <scope>IDENTIFICATION</scope>
</reference>
<accession>A0A453NBH8</accession>
<reference evidence="2" key="1">
    <citation type="journal article" date="2014" name="Science">
        <title>Ancient hybridizations among the ancestral genomes of bread wheat.</title>
        <authorList>
            <consortium name="International Wheat Genome Sequencing Consortium,"/>
            <person name="Marcussen T."/>
            <person name="Sandve S.R."/>
            <person name="Heier L."/>
            <person name="Spannagl M."/>
            <person name="Pfeifer M."/>
            <person name="Jakobsen K.S."/>
            <person name="Wulff B.B."/>
            <person name="Steuernagel B."/>
            <person name="Mayer K.F."/>
            <person name="Olsen O.A."/>
        </authorList>
    </citation>
    <scope>NUCLEOTIDE SEQUENCE [LARGE SCALE GENOMIC DNA]</scope>
    <source>
        <strain evidence="2">cv. AL8/78</strain>
    </source>
</reference>
<evidence type="ECO:0000313" key="1">
    <source>
        <dbReference type="EnsemblPlants" id="AET6Gv20306900.1"/>
    </source>
</evidence>
<evidence type="ECO:0000313" key="2">
    <source>
        <dbReference type="Proteomes" id="UP000015105"/>
    </source>
</evidence>
<keyword evidence="2" id="KW-1185">Reference proteome</keyword>
<organism evidence="1 2">
    <name type="scientific">Aegilops tauschii subsp. strangulata</name>
    <name type="common">Goatgrass</name>
    <dbReference type="NCBI Taxonomy" id="200361"/>
    <lineage>
        <taxon>Eukaryota</taxon>
        <taxon>Viridiplantae</taxon>
        <taxon>Streptophyta</taxon>
        <taxon>Embryophyta</taxon>
        <taxon>Tracheophyta</taxon>
        <taxon>Spermatophyta</taxon>
        <taxon>Magnoliopsida</taxon>
        <taxon>Liliopsida</taxon>
        <taxon>Poales</taxon>
        <taxon>Poaceae</taxon>
        <taxon>BOP clade</taxon>
        <taxon>Pooideae</taxon>
        <taxon>Triticodae</taxon>
        <taxon>Triticeae</taxon>
        <taxon>Triticinae</taxon>
        <taxon>Aegilops</taxon>
    </lineage>
</organism>
<protein>
    <submittedName>
        <fullName evidence="1">Uncharacterized protein</fullName>
    </submittedName>
</protein>
<dbReference type="EnsemblPlants" id="AET6Gv20306900.1">
    <property type="protein sequence ID" value="AET6Gv20306900.1"/>
    <property type="gene ID" value="AET6Gv20306900"/>
</dbReference>
<dbReference type="AlphaFoldDB" id="A0A453NBH8"/>
<dbReference type="Gramene" id="AET6Gv20306900.1">
    <property type="protein sequence ID" value="AET6Gv20306900.1"/>
    <property type="gene ID" value="AET6Gv20306900"/>
</dbReference>